<reference evidence="3" key="1">
    <citation type="submission" date="2020-05" db="EMBL/GenBank/DDBJ databases">
        <authorList>
            <person name="Chiriac C."/>
            <person name="Salcher M."/>
            <person name="Ghai R."/>
            <person name="Kavagutti S V."/>
        </authorList>
    </citation>
    <scope>NUCLEOTIDE SEQUENCE</scope>
</reference>
<dbReference type="GO" id="GO:0016620">
    <property type="term" value="F:oxidoreductase activity, acting on the aldehyde or oxo group of donors, NAD or NADP as acceptor"/>
    <property type="evidence" value="ECO:0007669"/>
    <property type="project" value="InterPro"/>
</dbReference>
<keyword evidence="1" id="KW-0560">Oxidoreductase</keyword>
<feature type="domain" description="Aldehyde dehydrogenase" evidence="2">
    <location>
        <begin position="19"/>
        <end position="469"/>
    </location>
</feature>
<dbReference type="InterPro" id="IPR016161">
    <property type="entry name" value="Ald_DH/histidinol_DH"/>
</dbReference>
<dbReference type="Pfam" id="PF00171">
    <property type="entry name" value="Aldedh"/>
    <property type="match status" value="1"/>
</dbReference>
<dbReference type="AlphaFoldDB" id="A0A6J6UJM7"/>
<dbReference type="PROSITE" id="PS00687">
    <property type="entry name" value="ALDEHYDE_DEHYDR_GLU"/>
    <property type="match status" value="1"/>
</dbReference>
<dbReference type="InterPro" id="IPR016163">
    <property type="entry name" value="Ald_DH_C"/>
</dbReference>
<sequence length="480" mass="50268">METQLDLIDGVRLAPSQALDIDLTNPSTGEFLTKVAQTKPAEVERAIATADRIDKSGSWRLLNISDRAAALLRVADELDKRGDRIGAAESLGSGVVISIARLFGGSLAGSFRDAVEQMRNGGLVEEVGESDRPVEILRIPWGPTVVLVPWNAPAAMAAKKCAYALAAGAPVILKPPERAPFGCNVLAEAIAAAGLPDGVFQLIHGGADVGIQLTTDPRIRCISFTGSLATGRAIAIAAAADFKAVQLELGGNNPVIIMPDVDLSAAAKSIANGMIKLNGQWCEGPGKIFVPPALEQDLVAALLSELDDVIIGAHDDAAAVMGPLSHREHRDQLQARIDELVQGGATVHQVSAGPDLRGWFWPPRVLTGAPEGLCVDELFGPVVTVHAVDSVAEAIELANASPYGLAGYVFGADVEAAMSVARSIRFGEVKVNGTSLLDLSPESVQSFWRSSGLGGHGDRDVFRFFCGAQIVGVDRPGLPI</sequence>
<dbReference type="Gene3D" id="3.40.605.10">
    <property type="entry name" value="Aldehyde Dehydrogenase, Chain A, domain 1"/>
    <property type="match status" value="1"/>
</dbReference>
<dbReference type="CDD" id="cd07078">
    <property type="entry name" value="ALDH"/>
    <property type="match status" value="1"/>
</dbReference>
<evidence type="ECO:0000313" key="3">
    <source>
        <dbReference type="EMBL" id="CAB4758639.1"/>
    </source>
</evidence>
<organism evidence="3">
    <name type="scientific">freshwater metagenome</name>
    <dbReference type="NCBI Taxonomy" id="449393"/>
    <lineage>
        <taxon>unclassified sequences</taxon>
        <taxon>metagenomes</taxon>
        <taxon>ecological metagenomes</taxon>
    </lineage>
</organism>
<dbReference type="PANTHER" id="PTHR42804">
    <property type="entry name" value="ALDEHYDE DEHYDROGENASE"/>
    <property type="match status" value="1"/>
</dbReference>
<name>A0A6J6UJM7_9ZZZZ</name>
<protein>
    <submittedName>
        <fullName evidence="3">Unannotated protein</fullName>
    </submittedName>
</protein>
<proteinExistence type="predicted"/>
<evidence type="ECO:0000259" key="2">
    <source>
        <dbReference type="Pfam" id="PF00171"/>
    </source>
</evidence>
<dbReference type="EMBL" id="CAEZZA010000209">
    <property type="protein sequence ID" value="CAB4758639.1"/>
    <property type="molecule type" value="Genomic_DNA"/>
</dbReference>
<dbReference type="Gene3D" id="3.40.309.10">
    <property type="entry name" value="Aldehyde Dehydrogenase, Chain A, domain 2"/>
    <property type="match status" value="1"/>
</dbReference>
<dbReference type="InterPro" id="IPR015590">
    <property type="entry name" value="Aldehyde_DH_dom"/>
</dbReference>
<dbReference type="PANTHER" id="PTHR42804:SF1">
    <property type="entry name" value="ALDEHYDE DEHYDROGENASE-RELATED"/>
    <property type="match status" value="1"/>
</dbReference>
<dbReference type="InterPro" id="IPR029510">
    <property type="entry name" value="Ald_DH_CS_GLU"/>
</dbReference>
<accession>A0A6J6UJM7</accession>
<dbReference type="SUPFAM" id="SSF53720">
    <property type="entry name" value="ALDH-like"/>
    <property type="match status" value="1"/>
</dbReference>
<gene>
    <name evidence="3" type="ORF">UFOPK2809_01295</name>
</gene>
<dbReference type="InterPro" id="IPR016162">
    <property type="entry name" value="Ald_DH_N"/>
</dbReference>
<evidence type="ECO:0000256" key="1">
    <source>
        <dbReference type="ARBA" id="ARBA00023002"/>
    </source>
</evidence>